<protein>
    <recommendedName>
        <fullName evidence="2">DUF6594 domain-containing protein</fullName>
    </recommendedName>
</protein>
<organism evidence="3 4">
    <name type="scientific">Pleurostoma richardsiae</name>
    <dbReference type="NCBI Taxonomy" id="41990"/>
    <lineage>
        <taxon>Eukaryota</taxon>
        <taxon>Fungi</taxon>
        <taxon>Dikarya</taxon>
        <taxon>Ascomycota</taxon>
        <taxon>Pezizomycotina</taxon>
        <taxon>Sordariomycetes</taxon>
        <taxon>Sordariomycetidae</taxon>
        <taxon>Calosphaeriales</taxon>
        <taxon>Pleurostomataceae</taxon>
        <taxon>Pleurostoma</taxon>
    </lineage>
</organism>
<sequence length="298" mass="33927">MNGTFRIPDVENQRLSQDELDKKSWKYIGYHAFVAYVSSDDDFFVLRRFDKLHSRILLRLQDGIVEHEERLDALDNSLSARDTQDIDNGSVRNDHEERKALVAEIEKKLNSYDELFHRYLFLKSRPDAPRTNIRNMTVWLANHRDPIQEKETQFLKSKDLITLSRKEKAPLRRAFEQYVLAPTSGLFGLFSANRVEATKVDLRTTTQGDDQHVDVIAAVAIFAVAITMLIAPLWILAVLDTIFRKLAVITAFSVVFLAVLNWGTIARPFEIFAATAGYCAVLVVFLQLGSPAPGTSQR</sequence>
<evidence type="ECO:0000259" key="2">
    <source>
        <dbReference type="Pfam" id="PF20237"/>
    </source>
</evidence>
<dbReference type="InterPro" id="IPR046529">
    <property type="entry name" value="DUF6594"/>
</dbReference>
<keyword evidence="1" id="KW-0812">Transmembrane</keyword>
<evidence type="ECO:0000313" key="4">
    <source>
        <dbReference type="Proteomes" id="UP001174694"/>
    </source>
</evidence>
<dbReference type="Pfam" id="PF20237">
    <property type="entry name" value="DUF6594"/>
    <property type="match status" value="1"/>
</dbReference>
<dbReference type="PANTHER" id="PTHR34502">
    <property type="entry name" value="DUF6594 DOMAIN-CONTAINING PROTEIN-RELATED"/>
    <property type="match status" value="1"/>
</dbReference>
<name>A0AA38REZ1_9PEZI</name>
<feature type="transmembrane region" description="Helical" evidence="1">
    <location>
        <begin position="215"/>
        <end position="239"/>
    </location>
</feature>
<feature type="transmembrane region" description="Helical" evidence="1">
    <location>
        <begin position="271"/>
        <end position="289"/>
    </location>
</feature>
<dbReference type="PANTHER" id="PTHR34502:SF4">
    <property type="entry name" value="DUF6594 DOMAIN-CONTAINING PROTEIN"/>
    <property type="match status" value="1"/>
</dbReference>
<keyword evidence="1" id="KW-1133">Transmembrane helix</keyword>
<proteinExistence type="predicted"/>
<reference evidence="3" key="1">
    <citation type="submission" date="2022-07" db="EMBL/GenBank/DDBJ databases">
        <title>Fungi with potential for degradation of polypropylene.</title>
        <authorList>
            <person name="Gostincar C."/>
        </authorList>
    </citation>
    <scope>NUCLEOTIDE SEQUENCE</scope>
    <source>
        <strain evidence="3">EXF-13308</strain>
    </source>
</reference>
<dbReference type="Proteomes" id="UP001174694">
    <property type="component" value="Unassembled WGS sequence"/>
</dbReference>
<accession>A0AA38REZ1</accession>
<dbReference type="AlphaFoldDB" id="A0AA38REZ1"/>
<keyword evidence="1" id="KW-0472">Membrane</keyword>
<comment type="caution">
    <text evidence="3">The sequence shown here is derived from an EMBL/GenBank/DDBJ whole genome shotgun (WGS) entry which is preliminary data.</text>
</comment>
<gene>
    <name evidence="3" type="ORF">NKR23_g6026</name>
</gene>
<dbReference type="EMBL" id="JANBVO010000017">
    <property type="protein sequence ID" value="KAJ9144261.1"/>
    <property type="molecule type" value="Genomic_DNA"/>
</dbReference>
<feature type="domain" description="DUF6594" evidence="2">
    <location>
        <begin position="30"/>
        <end position="283"/>
    </location>
</feature>
<evidence type="ECO:0000256" key="1">
    <source>
        <dbReference type="SAM" id="Phobius"/>
    </source>
</evidence>
<evidence type="ECO:0000313" key="3">
    <source>
        <dbReference type="EMBL" id="KAJ9144261.1"/>
    </source>
</evidence>
<keyword evidence="4" id="KW-1185">Reference proteome</keyword>
<feature type="transmembrane region" description="Helical" evidence="1">
    <location>
        <begin position="246"/>
        <end position="265"/>
    </location>
</feature>